<reference evidence="1 2" key="1">
    <citation type="journal article" date="2014" name="Am. J. Bot.">
        <title>Genome assembly and annotation for red clover (Trifolium pratense; Fabaceae).</title>
        <authorList>
            <person name="Istvanek J."/>
            <person name="Jaros M."/>
            <person name="Krenek A."/>
            <person name="Repkova J."/>
        </authorList>
    </citation>
    <scope>NUCLEOTIDE SEQUENCE [LARGE SCALE GENOMIC DNA]</scope>
    <source>
        <strain evidence="2">cv. Tatra</strain>
        <tissue evidence="1">Young leaves</tissue>
    </source>
</reference>
<comment type="caution">
    <text evidence="1">The sequence shown here is derived from an EMBL/GenBank/DDBJ whole genome shotgun (WGS) entry which is preliminary data.</text>
</comment>
<organism evidence="1 2">
    <name type="scientific">Trifolium pratense</name>
    <name type="common">Red clover</name>
    <dbReference type="NCBI Taxonomy" id="57577"/>
    <lineage>
        <taxon>Eukaryota</taxon>
        <taxon>Viridiplantae</taxon>
        <taxon>Streptophyta</taxon>
        <taxon>Embryophyta</taxon>
        <taxon>Tracheophyta</taxon>
        <taxon>Spermatophyta</taxon>
        <taxon>Magnoliopsida</taxon>
        <taxon>eudicotyledons</taxon>
        <taxon>Gunneridae</taxon>
        <taxon>Pentapetalae</taxon>
        <taxon>rosids</taxon>
        <taxon>fabids</taxon>
        <taxon>Fabales</taxon>
        <taxon>Fabaceae</taxon>
        <taxon>Papilionoideae</taxon>
        <taxon>50 kb inversion clade</taxon>
        <taxon>NPAAA clade</taxon>
        <taxon>Hologalegina</taxon>
        <taxon>IRL clade</taxon>
        <taxon>Trifolieae</taxon>
        <taxon>Trifolium</taxon>
    </lineage>
</organism>
<proteinExistence type="predicted"/>
<gene>
    <name evidence="1" type="ORF">L195_g016885</name>
</gene>
<evidence type="ECO:0000313" key="2">
    <source>
        <dbReference type="Proteomes" id="UP000236291"/>
    </source>
</evidence>
<sequence>MQLFRRTRGAEAREAPVSRPCNSHGVEACVAHVTRPCRWRGVGACIAHVTMFVHDAWKIKSRHAEDSVHGRAELNMLKMELLVELSWAY</sequence>
<name>A0A2K3MSH8_TRIPR</name>
<dbReference type="Proteomes" id="UP000236291">
    <property type="component" value="Unassembled WGS sequence"/>
</dbReference>
<dbReference type="EMBL" id="ASHM01011776">
    <property type="protein sequence ID" value="PNX93727.1"/>
    <property type="molecule type" value="Genomic_DNA"/>
</dbReference>
<reference evidence="1 2" key="2">
    <citation type="journal article" date="2017" name="Front. Plant Sci.">
        <title>Gene Classification and Mining of Molecular Markers Useful in Red Clover (Trifolium pratense) Breeding.</title>
        <authorList>
            <person name="Istvanek J."/>
            <person name="Dluhosova J."/>
            <person name="Dluhos P."/>
            <person name="Patkova L."/>
            <person name="Nedelnik J."/>
            <person name="Repkova J."/>
        </authorList>
    </citation>
    <scope>NUCLEOTIDE SEQUENCE [LARGE SCALE GENOMIC DNA]</scope>
    <source>
        <strain evidence="2">cv. Tatra</strain>
        <tissue evidence="1">Young leaves</tissue>
    </source>
</reference>
<accession>A0A2K3MSH8</accession>
<dbReference type="AlphaFoldDB" id="A0A2K3MSH8"/>
<protein>
    <submittedName>
        <fullName evidence="1">Uncharacterized protein</fullName>
    </submittedName>
</protein>
<evidence type="ECO:0000313" key="1">
    <source>
        <dbReference type="EMBL" id="PNX93727.1"/>
    </source>
</evidence>